<name>A0A8J2HAC0_COTCN</name>
<feature type="compositionally biased region" description="Acidic residues" evidence="6">
    <location>
        <begin position="318"/>
        <end position="330"/>
    </location>
</feature>
<dbReference type="Pfam" id="PF16589">
    <property type="entry name" value="BRCT_2"/>
    <property type="match status" value="1"/>
</dbReference>
<feature type="compositionally biased region" description="Basic and acidic residues" evidence="6">
    <location>
        <begin position="793"/>
        <end position="812"/>
    </location>
</feature>
<comment type="caution">
    <text evidence="8">The sequence shown here is derived from an EMBL/GenBank/DDBJ whole genome shotgun (WGS) entry which is preliminary data.</text>
</comment>
<feature type="compositionally biased region" description="Polar residues" evidence="6">
    <location>
        <begin position="880"/>
        <end position="893"/>
    </location>
</feature>
<sequence length="1328" mass="146837">MISVSKYHAEIEIKNSNDSIIVPETPAPGLKLRYDGNRSSVTDSDDSVVLGTQETKDEAVFAKPTSLPIRSPSTRDARANARRKLNASIHDIETQRQSEENNDPSIFDRETQQVDNSNKKKSIYDVETQRQSEENNDPSIFDCETQQVNSSNKKKSIYDAETQQLEENAVKNEVFDLATQRLPEEADAESDIYAMSTQQISTTDNRGIHELETQKISVKDEASSLYDVATQQIAEDDDIYDCETQRINKQFEITKIVDDFEKNDELVDNNEIQSKQSSSVHQSSSGITNTSKKSTDNDRTTIGPTSASINTHNHIIAETDDESETDDEEAIINQHNEIKDRSKIDDKKTSKNNTVVNDSDTDDEEFARIQDKKQSNINNDSDSETHDEIPESDIPESGVINVDKNKFLNRVDSEAESNACPSPVLVDFSKIQHPGSEQNYNDDDDETDDDEVYMTPNQVVSPHRKLASKIEQPGLERYDTAPLVSVEPAAGVSPRNNELECDPDALTQIIPLNTNTNAYLNDAPTQLLNLETQKLNIVKESKNKNNDDSIDSVDLENAPTQIINFEGPKKKCELKHDNLDEKSLVKNDRISRRASSTPLSSGKRKIKFTAVKNCTVDLDKLQGDNLNSDEKKSINKKKEFENNDKVNSSDLHNDSLVRNLDAMFGGSNDDEFEDAIPLQTQQLKEILDDVPEKLHSKPGSQENKINLVNKKSSESQVDSGPDTQEAYFAKLSSRKKKSNILVDSQGSSSSQKSGKSQGKAAKKVVYAPGTAGFSNGVPVEGDESVAVYESPEKKLKTKVTEKGAKPEKEKKQTVNPVNEDDFFAGLPDVRVAGTDANPASSTVYSSDSEDDYSSGNIVQKLQKSMAKIKAMSEEDDDGIFSNSKIIPNSSFSHTDVKLPKLKSIDDDDSSSDGEVDFARLKQLADRLLNANDKEKILTGLKKVGSKNKNKVKVKEEAAAASKVADRKSTRKRVLPQKLKSGAFVIDDGDLNEGEGQDQDQDQDHAVPAKRPRKALKNSESNNSSVAEKAQAEPKKKAPAKRTKKVNDDQSLLSASVSSGTEDQKTATRVEAKKKTVAKRSKKVDVDQSLLSASVSSNNSNNEEQNTGAKKKTAAKRTKKAAADQTTLDTSISSASSSTLNSTIASKRSRNSVMDSPSTSARSRHSHRPAEMQYKIMFTGIDYEIHEQAVQSLDQYILRDSAAEARFRFNLKQSLIKSKEKSLLHNLTFVVTSGVNQPGFNELKNIIQVAGGKALVRPPKTWTNTYIISCPADISKLKKLTANVPNDIQVPVVTTEFLLSGILKQELNAEEHKLTNRCDKKNDIKLSDI</sequence>
<reference evidence="8" key="1">
    <citation type="submission" date="2021-04" db="EMBL/GenBank/DDBJ databases">
        <authorList>
            <person name="Chebbi M.A.C M."/>
        </authorList>
    </citation>
    <scope>NUCLEOTIDE SEQUENCE</scope>
</reference>
<evidence type="ECO:0000313" key="9">
    <source>
        <dbReference type="Proteomes" id="UP000786811"/>
    </source>
</evidence>
<feature type="compositionally biased region" description="Low complexity" evidence="6">
    <location>
        <begin position="1086"/>
        <end position="1105"/>
    </location>
</feature>
<feature type="region of interest" description="Disordered" evidence="6">
    <location>
        <begin position="941"/>
        <end position="1167"/>
    </location>
</feature>
<feature type="compositionally biased region" description="Low complexity" evidence="6">
    <location>
        <begin position="744"/>
        <end position="758"/>
    </location>
</feature>
<protein>
    <recommendedName>
        <fullName evidence="4">PAX-interacting protein 1</fullName>
    </recommendedName>
    <alternativeName>
        <fullName evidence="5">PAX transactivation activation domain-interacting protein</fullName>
    </alternativeName>
</protein>
<feature type="compositionally biased region" description="Polar residues" evidence="6">
    <location>
        <begin position="300"/>
        <end position="313"/>
    </location>
</feature>
<organism evidence="8 9">
    <name type="scientific">Cotesia congregata</name>
    <name type="common">Parasitoid wasp</name>
    <name type="synonym">Apanteles congregatus</name>
    <dbReference type="NCBI Taxonomy" id="51543"/>
    <lineage>
        <taxon>Eukaryota</taxon>
        <taxon>Metazoa</taxon>
        <taxon>Ecdysozoa</taxon>
        <taxon>Arthropoda</taxon>
        <taxon>Hexapoda</taxon>
        <taxon>Insecta</taxon>
        <taxon>Pterygota</taxon>
        <taxon>Neoptera</taxon>
        <taxon>Endopterygota</taxon>
        <taxon>Hymenoptera</taxon>
        <taxon>Apocrita</taxon>
        <taxon>Ichneumonoidea</taxon>
        <taxon>Braconidae</taxon>
        <taxon>Microgastrinae</taxon>
        <taxon>Cotesia</taxon>
    </lineage>
</organism>
<feature type="compositionally biased region" description="Basic and acidic residues" evidence="6">
    <location>
        <begin position="621"/>
        <end position="644"/>
    </location>
</feature>
<feature type="compositionally biased region" description="Basic and acidic residues" evidence="6">
    <location>
        <begin position="1061"/>
        <end position="1073"/>
    </location>
</feature>
<feature type="compositionally biased region" description="Basic and acidic residues" evidence="6">
    <location>
        <begin position="952"/>
        <end position="967"/>
    </location>
</feature>
<feature type="region of interest" description="Disordered" evidence="6">
    <location>
        <begin position="738"/>
        <end position="758"/>
    </location>
</feature>
<comment type="subcellular location">
    <subcellularLocation>
        <location evidence="1">Nucleus</location>
    </subcellularLocation>
</comment>
<feature type="compositionally biased region" description="Basic and acidic residues" evidence="6">
    <location>
        <begin position="894"/>
        <end position="904"/>
    </location>
</feature>
<feature type="domain" description="BRCT" evidence="7">
    <location>
        <begin position="1218"/>
        <end position="1314"/>
    </location>
</feature>
<dbReference type="OrthoDB" id="342264at2759"/>
<feature type="compositionally biased region" description="Polar residues" evidence="6">
    <location>
        <begin position="1048"/>
        <end position="1060"/>
    </location>
</feature>
<feature type="region of interest" description="Disordered" evidence="6">
    <location>
        <begin position="621"/>
        <end position="652"/>
    </location>
</feature>
<dbReference type="SUPFAM" id="SSF52113">
    <property type="entry name" value="BRCT domain"/>
    <property type="match status" value="1"/>
</dbReference>
<feature type="region of interest" description="Disordered" evidence="6">
    <location>
        <begin position="53"/>
        <end position="122"/>
    </location>
</feature>
<dbReference type="PROSITE" id="PS50172">
    <property type="entry name" value="BRCT"/>
    <property type="match status" value="1"/>
</dbReference>
<evidence type="ECO:0000259" key="7">
    <source>
        <dbReference type="PROSITE" id="PS50172"/>
    </source>
</evidence>
<dbReference type="EMBL" id="CAJNRD030001119">
    <property type="protein sequence ID" value="CAG5088885.1"/>
    <property type="molecule type" value="Genomic_DNA"/>
</dbReference>
<evidence type="ECO:0000256" key="4">
    <source>
        <dbReference type="ARBA" id="ARBA00023858"/>
    </source>
</evidence>
<feature type="compositionally biased region" description="Basic and acidic residues" evidence="6">
    <location>
        <begin position="90"/>
        <end position="99"/>
    </location>
</feature>
<proteinExistence type="predicted"/>
<dbReference type="InterPro" id="IPR051579">
    <property type="entry name" value="DDR_Transcriptional_Reg"/>
</dbReference>
<evidence type="ECO:0000256" key="3">
    <source>
        <dbReference type="ARBA" id="ARBA00023242"/>
    </source>
</evidence>
<accession>A0A8J2HAC0</accession>
<gene>
    <name evidence="8" type="ORF">HICCMSTLAB_LOCUS5015</name>
</gene>
<dbReference type="PANTHER" id="PTHR23196:SF1">
    <property type="entry name" value="PAX-INTERACTING PROTEIN 1"/>
    <property type="match status" value="1"/>
</dbReference>
<feature type="compositionally biased region" description="Polar residues" evidence="6">
    <location>
        <begin position="1150"/>
        <end position="1160"/>
    </location>
</feature>
<evidence type="ECO:0000256" key="1">
    <source>
        <dbReference type="ARBA" id="ARBA00004123"/>
    </source>
</evidence>
<evidence type="ECO:0000256" key="5">
    <source>
        <dbReference type="ARBA" id="ARBA00030146"/>
    </source>
</evidence>
<feature type="compositionally biased region" description="Low complexity" evidence="6">
    <location>
        <begin position="273"/>
        <end position="285"/>
    </location>
</feature>
<evidence type="ECO:0000256" key="2">
    <source>
        <dbReference type="ARBA" id="ARBA00022763"/>
    </source>
</evidence>
<dbReference type="InterPro" id="IPR036420">
    <property type="entry name" value="BRCT_dom_sf"/>
</dbReference>
<feature type="region of interest" description="Disordered" evidence="6">
    <location>
        <begin position="878"/>
        <end position="913"/>
    </location>
</feature>
<feature type="compositionally biased region" description="Basic residues" evidence="6">
    <location>
        <begin position="1108"/>
        <end position="1119"/>
    </location>
</feature>
<evidence type="ECO:0000256" key="6">
    <source>
        <dbReference type="SAM" id="MobiDB-lite"/>
    </source>
</evidence>
<feature type="region of interest" description="Disordered" evidence="6">
    <location>
        <begin position="793"/>
        <end position="854"/>
    </location>
</feature>
<feature type="region of interest" description="Disordered" evidence="6">
    <location>
        <begin position="270"/>
        <end position="400"/>
    </location>
</feature>
<keyword evidence="3" id="KW-0539">Nucleus</keyword>
<feature type="compositionally biased region" description="Low complexity" evidence="6">
    <location>
        <begin position="1125"/>
        <end position="1145"/>
    </location>
</feature>
<keyword evidence="9" id="KW-1185">Reference proteome</keyword>
<dbReference type="Proteomes" id="UP000786811">
    <property type="component" value="Unassembled WGS sequence"/>
</dbReference>
<dbReference type="PANTHER" id="PTHR23196">
    <property type="entry name" value="PAX TRANSCRIPTION ACTIVATION DOMAIN INTERACTING PROTEIN"/>
    <property type="match status" value="1"/>
</dbReference>
<evidence type="ECO:0000313" key="8">
    <source>
        <dbReference type="EMBL" id="CAG5088885.1"/>
    </source>
</evidence>
<dbReference type="GO" id="GO:0006974">
    <property type="term" value="P:DNA damage response"/>
    <property type="evidence" value="ECO:0007669"/>
    <property type="project" value="UniProtKB-KW"/>
</dbReference>
<dbReference type="GO" id="GO:0044666">
    <property type="term" value="C:MLL3/4 complex"/>
    <property type="evidence" value="ECO:0007669"/>
    <property type="project" value="TreeGrafter"/>
</dbReference>
<dbReference type="CDD" id="cd18432">
    <property type="entry name" value="BRCT_PAXIP1_rpt6_like"/>
    <property type="match status" value="1"/>
</dbReference>
<dbReference type="Gene3D" id="3.40.50.10190">
    <property type="entry name" value="BRCT domain"/>
    <property type="match status" value="1"/>
</dbReference>
<dbReference type="InterPro" id="IPR001357">
    <property type="entry name" value="BRCT_dom"/>
</dbReference>
<keyword evidence="2" id="KW-0227">DNA damage</keyword>
<feature type="compositionally biased region" description="Basic and acidic residues" evidence="6">
    <location>
        <begin position="336"/>
        <end position="349"/>
    </location>
</feature>
<feature type="compositionally biased region" description="Acidic residues" evidence="6">
    <location>
        <begin position="986"/>
        <end position="1000"/>
    </location>
</feature>